<dbReference type="NCBIfam" id="TIGR03858">
    <property type="entry name" value="LLM_2I7G"/>
    <property type="match status" value="1"/>
</dbReference>
<dbReference type="GO" id="GO:0004497">
    <property type="term" value="F:monooxygenase activity"/>
    <property type="evidence" value="ECO:0007669"/>
    <property type="project" value="UniProtKB-KW"/>
</dbReference>
<evidence type="ECO:0000313" key="5">
    <source>
        <dbReference type="Proteomes" id="UP000078272"/>
    </source>
</evidence>
<comment type="caution">
    <text evidence="4">The sequence shown here is derived from an EMBL/GenBank/DDBJ whole genome shotgun (WGS) entry which is preliminary data.</text>
</comment>
<name>A0A175R9L6_9HYPH</name>
<sequence>MASSLELGLDTFGDVTRGPHSALQPHAAVLREVVEQGVLADELGVDFFGVGEHHRADFAVSAPDIVLAAIATRTSRIRLGSAVTVLSSDDPIRVFQRFSTLDGLSSGRAEVILGRGSFTESFPLFGFDLSQYERLFAEKLDLFAALRAGGPVTWQGSIRPPLTEQSVFPPTESEPLRTWIGVGGSPESVVRAARYDMPMLLAIIGGDPARFRPYVDLFARASAEMGRPVRPIGVHSPGFVGETDEAAREAFWPDYKRMHDRIGAERGWPPLEKAQFEREIERGSLYVGSPETVAAKIAKTVKALGLSRFQLKYSAGPLPQADLMRCIELFGTRVAPLVRELAAN</sequence>
<gene>
    <name evidence="4" type="ORF">NS226_12385</name>
</gene>
<reference evidence="4 5" key="1">
    <citation type="journal article" date="2016" name="Front. Microbiol.">
        <title>Genomic Resource of Rice Seed Associated Bacteria.</title>
        <authorList>
            <person name="Midha S."/>
            <person name="Bansal K."/>
            <person name="Sharma S."/>
            <person name="Kumar N."/>
            <person name="Patil P.P."/>
            <person name="Chaudhry V."/>
            <person name="Patil P.B."/>
        </authorList>
    </citation>
    <scope>NUCLEOTIDE SEQUENCE [LARGE SCALE GENOMIC DNA]</scope>
    <source>
        <strain evidence="4 5">NS226</strain>
    </source>
</reference>
<dbReference type="PANTHER" id="PTHR30137:SF8">
    <property type="entry name" value="BLR5498 PROTEIN"/>
    <property type="match status" value="1"/>
</dbReference>
<organism evidence="4 5">
    <name type="scientific">Aureimonas ureilytica</name>
    <dbReference type="NCBI Taxonomy" id="401562"/>
    <lineage>
        <taxon>Bacteria</taxon>
        <taxon>Pseudomonadati</taxon>
        <taxon>Pseudomonadota</taxon>
        <taxon>Alphaproteobacteria</taxon>
        <taxon>Hyphomicrobiales</taxon>
        <taxon>Aurantimonadaceae</taxon>
        <taxon>Aureimonas</taxon>
    </lineage>
</organism>
<dbReference type="InterPro" id="IPR036661">
    <property type="entry name" value="Luciferase-like_sf"/>
</dbReference>
<evidence type="ECO:0000313" key="4">
    <source>
        <dbReference type="EMBL" id="KTQ95331.1"/>
    </source>
</evidence>
<dbReference type="PANTHER" id="PTHR30137">
    <property type="entry name" value="LUCIFERASE-LIKE MONOOXYGENASE"/>
    <property type="match status" value="1"/>
</dbReference>
<dbReference type="Gene3D" id="3.20.20.30">
    <property type="entry name" value="Luciferase-like domain"/>
    <property type="match status" value="1"/>
</dbReference>
<evidence type="ECO:0000259" key="3">
    <source>
        <dbReference type="Pfam" id="PF00296"/>
    </source>
</evidence>
<evidence type="ECO:0000256" key="1">
    <source>
        <dbReference type="ARBA" id="ARBA00023002"/>
    </source>
</evidence>
<feature type="domain" description="Luciferase-like" evidence="3">
    <location>
        <begin position="22"/>
        <end position="305"/>
    </location>
</feature>
<protein>
    <submittedName>
        <fullName evidence="4">Luciferase</fullName>
    </submittedName>
</protein>
<dbReference type="AlphaFoldDB" id="A0A175R9L6"/>
<dbReference type="EMBL" id="LDPZ01000023">
    <property type="protein sequence ID" value="KTQ95331.1"/>
    <property type="molecule type" value="Genomic_DNA"/>
</dbReference>
<dbReference type="SUPFAM" id="SSF51679">
    <property type="entry name" value="Bacterial luciferase-like"/>
    <property type="match status" value="1"/>
</dbReference>
<accession>A0A175R9L6</accession>
<dbReference type="GO" id="GO:0016705">
    <property type="term" value="F:oxidoreductase activity, acting on paired donors, with incorporation or reduction of molecular oxygen"/>
    <property type="evidence" value="ECO:0007669"/>
    <property type="project" value="InterPro"/>
</dbReference>
<dbReference type="PATRIC" id="fig|401562.3.peg.2029"/>
<keyword evidence="2" id="KW-0503">Monooxygenase</keyword>
<dbReference type="GO" id="GO:0005829">
    <property type="term" value="C:cytosol"/>
    <property type="evidence" value="ECO:0007669"/>
    <property type="project" value="TreeGrafter"/>
</dbReference>
<dbReference type="InterPro" id="IPR022290">
    <property type="entry name" value="LLM_Atu2307-like"/>
</dbReference>
<dbReference type="OrthoDB" id="9776438at2"/>
<proteinExistence type="predicted"/>
<dbReference type="InterPro" id="IPR011251">
    <property type="entry name" value="Luciferase-like_dom"/>
</dbReference>
<dbReference type="STRING" id="401562.NS365_14635"/>
<keyword evidence="1" id="KW-0560">Oxidoreductase</keyword>
<dbReference type="RefSeq" id="WP_058635237.1">
    <property type="nucleotide sequence ID" value="NZ_LDPZ01000023.1"/>
</dbReference>
<dbReference type="InterPro" id="IPR050766">
    <property type="entry name" value="Bact_Lucif_Oxidored"/>
</dbReference>
<dbReference type="Pfam" id="PF00296">
    <property type="entry name" value="Bac_luciferase"/>
    <property type="match status" value="1"/>
</dbReference>
<evidence type="ECO:0000256" key="2">
    <source>
        <dbReference type="ARBA" id="ARBA00023033"/>
    </source>
</evidence>
<dbReference type="Proteomes" id="UP000078272">
    <property type="component" value="Unassembled WGS sequence"/>
</dbReference>